<dbReference type="PANTHER" id="PTHR31900">
    <property type="entry name" value="F-BOX/RNI SUPERFAMILY PROTEIN-RELATED"/>
    <property type="match status" value="1"/>
</dbReference>
<sequence length="167" mass="18929">MDPKILKGGQDGYGGGFVFKELEHLKIFLCKKDSSNVLAQLLKDSPNLRVLEISHMKDHGDDVLNCMVSWNEPSRVPECLLSSLQLFKWSQYFGRRQDREIAVYLLKNARHLKTATILADTMEFGVPKLNMVKELTLSSRTSSTCELVFVEWHHVVADESLSEDSSA</sequence>
<dbReference type="InterPro" id="IPR050232">
    <property type="entry name" value="FBL13/AtMIF1-like"/>
</dbReference>
<organism evidence="2 3">
    <name type="scientific">Microthlaspi erraticum</name>
    <dbReference type="NCBI Taxonomy" id="1685480"/>
    <lineage>
        <taxon>Eukaryota</taxon>
        <taxon>Viridiplantae</taxon>
        <taxon>Streptophyta</taxon>
        <taxon>Embryophyta</taxon>
        <taxon>Tracheophyta</taxon>
        <taxon>Spermatophyta</taxon>
        <taxon>Magnoliopsida</taxon>
        <taxon>eudicotyledons</taxon>
        <taxon>Gunneridae</taxon>
        <taxon>Pentapetalae</taxon>
        <taxon>rosids</taxon>
        <taxon>malvids</taxon>
        <taxon>Brassicales</taxon>
        <taxon>Brassicaceae</taxon>
        <taxon>Coluteocarpeae</taxon>
        <taxon>Microthlaspi</taxon>
    </lineage>
</organism>
<gene>
    <name evidence="2" type="ORF">MERR_LOCUS42808</name>
</gene>
<accession>A0A6D2L6N9</accession>
<dbReference type="Proteomes" id="UP000467841">
    <property type="component" value="Unassembled WGS sequence"/>
</dbReference>
<evidence type="ECO:0000313" key="2">
    <source>
        <dbReference type="EMBL" id="CAA7055572.1"/>
    </source>
</evidence>
<evidence type="ECO:0000259" key="1">
    <source>
        <dbReference type="SMART" id="SM00579"/>
    </source>
</evidence>
<evidence type="ECO:0000313" key="3">
    <source>
        <dbReference type="Proteomes" id="UP000467841"/>
    </source>
</evidence>
<dbReference type="InterPro" id="IPR032675">
    <property type="entry name" value="LRR_dom_sf"/>
</dbReference>
<dbReference type="Pfam" id="PF08387">
    <property type="entry name" value="FBD"/>
    <property type="match status" value="1"/>
</dbReference>
<dbReference type="Gene3D" id="3.80.10.10">
    <property type="entry name" value="Ribonuclease Inhibitor"/>
    <property type="match status" value="1"/>
</dbReference>
<reference evidence="2" key="1">
    <citation type="submission" date="2020-01" db="EMBL/GenBank/DDBJ databases">
        <authorList>
            <person name="Mishra B."/>
        </authorList>
    </citation>
    <scope>NUCLEOTIDE SEQUENCE [LARGE SCALE GENOMIC DNA]</scope>
</reference>
<dbReference type="InterPro" id="IPR006566">
    <property type="entry name" value="FBD"/>
</dbReference>
<comment type="caution">
    <text evidence="2">The sequence shown here is derived from an EMBL/GenBank/DDBJ whole genome shotgun (WGS) entry which is preliminary data.</text>
</comment>
<dbReference type="OrthoDB" id="1110034at2759"/>
<dbReference type="SMART" id="SM00579">
    <property type="entry name" value="FBD"/>
    <property type="match status" value="1"/>
</dbReference>
<dbReference type="PANTHER" id="PTHR31900:SF28">
    <property type="entry name" value="FBD DOMAIN-CONTAINING PROTEIN"/>
    <property type="match status" value="1"/>
</dbReference>
<feature type="domain" description="FBD" evidence="1">
    <location>
        <begin position="78"/>
        <end position="150"/>
    </location>
</feature>
<dbReference type="AlphaFoldDB" id="A0A6D2L6N9"/>
<keyword evidence="3" id="KW-1185">Reference proteome</keyword>
<name>A0A6D2L6N9_9BRAS</name>
<protein>
    <recommendedName>
        <fullName evidence="1">FBD domain-containing protein</fullName>
    </recommendedName>
</protein>
<proteinExistence type="predicted"/>
<dbReference type="EMBL" id="CACVBM020001607">
    <property type="protein sequence ID" value="CAA7055572.1"/>
    <property type="molecule type" value="Genomic_DNA"/>
</dbReference>